<protein>
    <recommendedName>
        <fullName evidence="5">Metalloprotease TldD/E N-terminal domain-containing protein</fullName>
    </recommendedName>
</protein>
<sequence length="83" mass="9279">MLNQVSNTLLTPSNLSTQTLLNIFDIMSHRNIDYADLYFQLSQDESWVLEDGIIKEGGFHIDRGVGVRAVSGEKTGFAYADQI</sequence>
<dbReference type="GO" id="GO:0005829">
    <property type="term" value="C:cytosol"/>
    <property type="evidence" value="ECO:0007669"/>
    <property type="project" value="TreeGrafter"/>
</dbReference>
<dbReference type="Gene3D" id="3.30.2290.10">
    <property type="entry name" value="PmbA/TldD superfamily"/>
    <property type="match status" value="1"/>
</dbReference>
<evidence type="ECO:0000256" key="2">
    <source>
        <dbReference type="ARBA" id="ARBA00022670"/>
    </source>
</evidence>
<dbReference type="InterPro" id="IPR036059">
    <property type="entry name" value="TldD/PmbA_sf"/>
</dbReference>
<keyword evidence="3" id="KW-0378">Hydrolase</keyword>
<dbReference type="InterPro" id="IPR051463">
    <property type="entry name" value="Peptidase_U62_metallo"/>
</dbReference>
<organism evidence="6">
    <name type="scientific">Haemophilus influenzae HK1212</name>
    <dbReference type="NCBI Taxonomy" id="456482"/>
    <lineage>
        <taxon>Bacteria</taxon>
        <taxon>Pseudomonadati</taxon>
        <taxon>Pseudomonadota</taxon>
        <taxon>Gammaproteobacteria</taxon>
        <taxon>Pasteurellales</taxon>
        <taxon>Pasteurellaceae</taxon>
        <taxon>Haemophilus</taxon>
    </lineage>
</organism>
<gene>
    <name evidence="6" type="ORF">HAINFHK1212_1110</name>
</gene>
<accession>A0A7G2K0B4</accession>
<dbReference type="GO" id="GO:0008237">
    <property type="term" value="F:metallopeptidase activity"/>
    <property type="evidence" value="ECO:0007669"/>
    <property type="project" value="UniProtKB-KW"/>
</dbReference>
<evidence type="ECO:0000256" key="3">
    <source>
        <dbReference type="ARBA" id="ARBA00022801"/>
    </source>
</evidence>
<proteinExistence type="inferred from homology"/>
<keyword evidence="4" id="KW-0482">Metalloprotease</keyword>
<evidence type="ECO:0000313" key="6">
    <source>
        <dbReference type="EMBL" id="EFA29056.1"/>
    </source>
</evidence>
<name>A0A7G2K0B4_HAEIF</name>
<dbReference type="InterPro" id="IPR035068">
    <property type="entry name" value="TldD/PmbA_N"/>
</dbReference>
<feature type="domain" description="Metalloprotease TldD/E N-terminal" evidence="5">
    <location>
        <begin position="35"/>
        <end position="80"/>
    </location>
</feature>
<dbReference type="PANTHER" id="PTHR30624:SF4">
    <property type="entry name" value="METALLOPROTEASE TLDD"/>
    <property type="match status" value="1"/>
</dbReference>
<comment type="caution">
    <text evidence="6">The sequence shown here is derived from an EMBL/GenBank/DDBJ whole genome shotgun (WGS) entry which is preliminary data.</text>
</comment>
<keyword evidence="2" id="KW-0645">Protease</keyword>
<dbReference type="SUPFAM" id="SSF111283">
    <property type="entry name" value="Putative modulator of DNA gyrase, PmbA/TldD"/>
    <property type="match status" value="1"/>
</dbReference>
<dbReference type="InterPro" id="IPR002510">
    <property type="entry name" value="Metalloprtase-TldD/E_N"/>
</dbReference>
<comment type="similarity">
    <text evidence="1">Belongs to the peptidase U62 family.</text>
</comment>
<evidence type="ECO:0000256" key="4">
    <source>
        <dbReference type="ARBA" id="ARBA00023049"/>
    </source>
</evidence>
<dbReference type="AlphaFoldDB" id="A0A7G2K0B4"/>
<evidence type="ECO:0000259" key="5">
    <source>
        <dbReference type="Pfam" id="PF01523"/>
    </source>
</evidence>
<dbReference type="Pfam" id="PF01523">
    <property type="entry name" value="PmbA_TldD_1st"/>
    <property type="match status" value="1"/>
</dbReference>
<evidence type="ECO:0000256" key="1">
    <source>
        <dbReference type="ARBA" id="ARBA00005836"/>
    </source>
</evidence>
<dbReference type="GO" id="GO:0006508">
    <property type="term" value="P:proteolysis"/>
    <property type="evidence" value="ECO:0007669"/>
    <property type="project" value="UniProtKB-KW"/>
</dbReference>
<dbReference type="PANTHER" id="PTHR30624">
    <property type="entry name" value="UNCHARACTERIZED PROTEIN TLDD AND PMBA"/>
    <property type="match status" value="1"/>
</dbReference>
<reference evidence="6" key="1">
    <citation type="journal article" date="2010" name="Genomics">
        <title>Tracing phylogenomic events leading to diversity of Haemophilus influenzae and the emergence of Brazilian Purpuric Fever (BPF)-associated clones.</title>
        <authorList>
            <person name="Papazisi L."/>
            <person name="Ratnayake S."/>
            <person name="Remortel B.G."/>
            <person name="Bock G.R."/>
            <person name="Liang W."/>
            <person name="Saeed A.I."/>
            <person name="Liu J."/>
            <person name="Fleischmann R.D."/>
            <person name="Kilian M."/>
            <person name="Peterson S.N."/>
        </authorList>
    </citation>
    <scope>NUCLEOTIDE SEQUENCE [LARGE SCALE GENOMIC DNA]</scope>
    <source>
        <strain evidence="6">HK1212</strain>
    </source>
</reference>
<dbReference type="EMBL" id="ABFC01000361">
    <property type="protein sequence ID" value="EFA29056.1"/>
    <property type="molecule type" value="Genomic_DNA"/>
</dbReference>